<protein>
    <submittedName>
        <fullName evidence="1">Uncharacterized protein</fullName>
    </submittedName>
</protein>
<name>A0A420EL77_9ALTE</name>
<gene>
    <name evidence="1" type="ORF">DBZ36_02245</name>
</gene>
<reference evidence="1 2" key="1">
    <citation type="submission" date="2018-09" db="EMBL/GenBank/DDBJ databases">
        <authorList>
            <person name="Wang Z."/>
        </authorList>
    </citation>
    <scope>NUCLEOTIDE SEQUENCE [LARGE SCALE GENOMIC DNA]</scope>
    <source>
        <strain evidence="1 2">ALS 81</strain>
    </source>
</reference>
<sequence length="144" mass="16489">MKLLSIPNYIDHDYLQAISVDYQAIVDNSTSAWADNSCLKSVNGQELMRLFLVTYKFWKKRHSTAPNAPSIGTGNQFDLFPLLCQIAFTLEELARFDISYNDQKLQLTLNTSVETLVEYLELYAELRIEIKNLELGSYAKQQAV</sequence>
<keyword evidence="2" id="KW-1185">Reference proteome</keyword>
<dbReference type="AlphaFoldDB" id="A0A420EL77"/>
<proteinExistence type="predicted"/>
<comment type="caution">
    <text evidence="1">The sequence shown here is derived from an EMBL/GenBank/DDBJ whole genome shotgun (WGS) entry which is preliminary data.</text>
</comment>
<evidence type="ECO:0000313" key="2">
    <source>
        <dbReference type="Proteomes" id="UP000286482"/>
    </source>
</evidence>
<organism evidence="1 2">
    <name type="scientific">Alginatibacterium sediminis</name>
    <dbReference type="NCBI Taxonomy" id="2164068"/>
    <lineage>
        <taxon>Bacteria</taxon>
        <taxon>Pseudomonadati</taxon>
        <taxon>Pseudomonadota</taxon>
        <taxon>Gammaproteobacteria</taxon>
        <taxon>Alteromonadales</taxon>
        <taxon>Alteromonadaceae</taxon>
        <taxon>Alginatibacterium</taxon>
    </lineage>
</organism>
<evidence type="ECO:0000313" key="1">
    <source>
        <dbReference type="EMBL" id="RKF21491.1"/>
    </source>
</evidence>
<dbReference type="OrthoDB" id="6386227at2"/>
<accession>A0A420EL77</accession>
<dbReference type="RefSeq" id="WP_120353294.1">
    <property type="nucleotide sequence ID" value="NZ_RAQO01000002.1"/>
</dbReference>
<dbReference type="EMBL" id="RAQO01000002">
    <property type="protein sequence ID" value="RKF21491.1"/>
    <property type="molecule type" value="Genomic_DNA"/>
</dbReference>
<dbReference type="Proteomes" id="UP000286482">
    <property type="component" value="Unassembled WGS sequence"/>
</dbReference>